<dbReference type="Proteomes" id="UP000236454">
    <property type="component" value="Unassembled WGS sequence"/>
</dbReference>
<keyword evidence="3" id="KW-1185">Reference proteome</keyword>
<sequence>MKLLKLIAVATLLLAGKSQSFGQIYLGGQANYTNYAGYDLSFIGVGFNGDYVSDRITYRATFNLGLPRSYDRTYHLNSNDWTMPDSEVEGVEKYSVLNLWLDVNYFFTGDGEDGGFYGKGGLGFSFLRVANNLGDYNENMYHTNFEDRENYLQPILRFGLGYDLELDFGNVFFEGYGNLPANTVNGVAIDVQLPFSFAAAAGVRIPL</sequence>
<organism evidence="2 3">
    <name type="scientific">Lishizhenia tianjinensis</name>
    <dbReference type="NCBI Taxonomy" id="477690"/>
    <lineage>
        <taxon>Bacteria</taxon>
        <taxon>Pseudomonadati</taxon>
        <taxon>Bacteroidota</taxon>
        <taxon>Flavobacteriia</taxon>
        <taxon>Flavobacteriales</taxon>
        <taxon>Crocinitomicaceae</taxon>
        <taxon>Lishizhenia</taxon>
    </lineage>
</organism>
<evidence type="ECO:0000256" key="1">
    <source>
        <dbReference type="SAM" id="SignalP"/>
    </source>
</evidence>
<proteinExistence type="predicted"/>
<keyword evidence="1" id="KW-0732">Signal</keyword>
<dbReference type="AlphaFoldDB" id="A0A1I7BQB9"/>
<accession>A0A1I7BQB9</accession>
<dbReference type="OrthoDB" id="9856820at2"/>
<evidence type="ECO:0000313" key="3">
    <source>
        <dbReference type="Proteomes" id="UP000236454"/>
    </source>
</evidence>
<dbReference type="EMBL" id="FPAS01000006">
    <property type="protein sequence ID" value="SFT89356.1"/>
    <property type="molecule type" value="Genomic_DNA"/>
</dbReference>
<dbReference type="RefSeq" id="WP_139230406.1">
    <property type="nucleotide sequence ID" value="NZ_FPAS01000006.1"/>
</dbReference>
<gene>
    <name evidence="2" type="ORF">SAMN05216474_2992</name>
</gene>
<feature type="signal peptide" evidence="1">
    <location>
        <begin position="1"/>
        <end position="22"/>
    </location>
</feature>
<reference evidence="2 3" key="1">
    <citation type="submission" date="2016-10" db="EMBL/GenBank/DDBJ databases">
        <authorList>
            <person name="de Groot N.N."/>
        </authorList>
    </citation>
    <scope>NUCLEOTIDE SEQUENCE [LARGE SCALE GENOMIC DNA]</scope>
    <source>
        <strain evidence="2 3">CGMCC 1.7005</strain>
    </source>
</reference>
<evidence type="ECO:0000313" key="2">
    <source>
        <dbReference type="EMBL" id="SFT89356.1"/>
    </source>
</evidence>
<name>A0A1I7BQB9_9FLAO</name>
<feature type="chain" id="PRO_5014809209" description="Outer membrane protein beta-barrel domain-containing protein" evidence="1">
    <location>
        <begin position="23"/>
        <end position="207"/>
    </location>
</feature>
<protein>
    <recommendedName>
        <fullName evidence="4">Outer membrane protein beta-barrel domain-containing protein</fullName>
    </recommendedName>
</protein>
<evidence type="ECO:0008006" key="4">
    <source>
        <dbReference type="Google" id="ProtNLM"/>
    </source>
</evidence>